<dbReference type="Proteomes" id="UP001161405">
    <property type="component" value="Unassembled WGS sequence"/>
</dbReference>
<comment type="caution">
    <text evidence="2">The sequence shown here is derived from an EMBL/GenBank/DDBJ whole genome shotgun (WGS) entry which is preliminary data.</text>
</comment>
<accession>A0ABQ5UPG4</accession>
<keyword evidence="1" id="KW-0472">Membrane</keyword>
<protein>
    <submittedName>
        <fullName evidence="2">Uncharacterized protein</fullName>
    </submittedName>
</protein>
<keyword evidence="1" id="KW-0812">Transmembrane</keyword>
<keyword evidence="1" id="KW-1133">Transmembrane helix</keyword>
<evidence type="ECO:0000256" key="1">
    <source>
        <dbReference type="SAM" id="Phobius"/>
    </source>
</evidence>
<proteinExistence type="predicted"/>
<dbReference type="RefSeq" id="WP_284362757.1">
    <property type="nucleotide sequence ID" value="NZ_BSNI01000002.1"/>
</dbReference>
<gene>
    <name evidence="2" type="ORF">GCM10007879_12000</name>
</gene>
<reference evidence="2" key="2">
    <citation type="submission" date="2023-01" db="EMBL/GenBank/DDBJ databases">
        <title>Draft genome sequence of Maritalea porphyrae strain NBRC 107169.</title>
        <authorList>
            <person name="Sun Q."/>
            <person name="Mori K."/>
        </authorList>
    </citation>
    <scope>NUCLEOTIDE SEQUENCE</scope>
    <source>
        <strain evidence="2">NBRC 107169</strain>
    </source>
</reference>
<sequence>MQNDVDLESYASWKERWVEYTSDDFTLKVFANWTTRETVWINGEQISSTYSLRFRTVHEFQHNGDDYQVVVQWLNMLTGALRMSAFQNGEKLFDDTKQIYKWWTLPVVFMVSGAIGYLVGYLEGRFFS</sequence>
<keyword evidence="3" id="KW-1185">Reference proteome</keyword>
<feature type="transmembrane region" description="Helical" evidence="1">
    <location>
        <begin position="102"/>
        <end position="122"/>
    </location>
</feature>
<name>A0ABQ5UPG4_9HYPH</name>
<reference evidence="2" key="1">
    <citation type="journal article" date="2014" name="Int. J. Syst. Evol. Microbiol.">
        <title>Complete genome of a new Firmicutes species belonging to the dominant human colonic microbiota ('Ruminococcus bicirculans') reveals two chromosomes and a selective capacity to utilize plant glucans.</title>
        <authorList>
            <consortium name="NISC Comparative Sequencing Program"/>
            <person name="Wegmann U."/>
            <person name="Louis P."/>
            <person name="Goesmann A."/>
            <person name="Henrissat B."/>
            <person name="Duncan S.H."/>
            <person name="Flint H.J."/>
        </authorList>
    </citation>
    <scope>NUCLEOTIDE SEQUENCE</scope>
    <source>
        <strain evidence="2">NBRC 107169</strain>
    </source>
</reference>
<evidence type="ECO:0000313" key="3">
    <source>
        <dbReference type="Proteomes" id="UP001161405"/>
    </source>
</evidence>
<organism evidence="2 3">
    <name type="scientific">Maritalea porphyrae</name>
    <dbReference type="NCBI Taxonomy" id="880732"/>
    <lineage>
        <taxon>Bacteria</taxon>
        <taxon>Pseudomonadati</taxon>
        <taxon>Pseudomonadota</taxon>
        <taxon>Alphaproteobacteria</taxon>
        <taxon>Hyphomicrobiales</taxon>
        <taxon>Devosiaceae</taxon>
        <taxon>Maritalea</taxon>
    </lineage>
</organism>
<dbReference type="EMBL" id="BSNI01000002">
    <property type="protein sequence ID" value="GLQ16951.1"/>
    <property type="molecule type" value="Genomic_DNA"/>
</dbReference>
<evidence type="ECO:0000313" key="2">
    <source>
        <dbReference type="EMBL" id="GLQ16951.1"/>
    </source>
</evidence>